<proteinExistence type="predicted"/>
<dbReference type="Proteomes" id="UP000219068">
    <property type="component" value="Unassembled WGS sequence"/>
</dbReference>
<organism evidence="2 3">
    <name type="scientific">Thalassospira xiamenensis</name>
    <dbReference type="NCBI Taxonomy" id="220697"/>
    <lineage>
        <taxon>Bacteria</taxon>
        <taxon>Pseudomonadati</taxon>
        <taxon>Pseudomonadota</taxon>
        <taxon>Alphaproteobacteria</taxon>
        <taxon>Rhodospirillales</taxon>
        <taxon>Thalassospiraceae</taxon>
        <taxon>Thalassospira</taxon>
    </lineage>
</organism>
<gene>
    <name evidence="2" type="ORF">SAMN05428964_105300</name>
</gene>
<protein>
    <submittedName>
        <fullName evidence="2">Uncharacterized protein</fullName>
    </submittedName>
</protein>
<dbReference type="RefSeq" id="WP_097052853.1">
    <property type="nucleotide sequence ID" value="NZ_OBMM01000005.1"/>
</dbReference>
<feature type="region of interest" description="Disordered" evidence="1">
    <location>
        <begin position="1"/>
        <end position="21"/>
    </location>
</feature>
<evidence type="ECO:0000256" key="1">
    <source>
        <dbReference type="SAM" id="MobiDB-lite"/>
    </source>
</evidence>
<evidence type="ECO:0000313" key="3">
    <source>
        <dbReference type="Proteomes" id="UP000219068"/>
    </source>
</evidence>
<dbReference type="AlphaFoldDB" id="A0A285TTF3"/>
<accession>A0A285TTF3</accession>
<dbReference type="EMBL" id="OBMM01000005">
    <property type="protein sequence ID" value="SOC27188.1"/>
    <property type="molecule type" value="Genomic_DNA"/>
</dbReference>
<name>A0A285TTF3_9PROT</name>
<evidence type="ECO:0000313" key="2">
    <source>
        <dbReference type="EMBL" id="SOC27188.1"/>
    </source>
</evidence>
<sequence length="60" mass="6685">MVESTPGVGQQVGQTEKHTAETRQLNGVEAVVIDIEKEIKTARAWSLMPDNFARKTFLAR</sequence>
<reference evidence="2 3" key="1">
    <citation type="submission" date="2017-08" db="EMBL/GenBank/DDBJ databases">
        <authorList>
            <person name="de Groot N.N."/>
        </authorList>
    </citation>
    <scope>NUCLEOTIDE SEQUENCE [LARGE SCALE GENOMIC DNA]</scope>
    <source>
        <strain evidence="2 3">USBA 78</strain>
    </source>
</reference>